<dbReference type="AlphaFoldDB" id="A0A918RDJ1"/>
<reference evidence="1" key="1">
    <citation type="journal article" date="2014" name="Int. J. Syst. Evol. Microbiol.">
        <title>Complete genome sequence of Corynebacterium casei LMG S-19264T (=DSM 44701T), isolated from a smear-ripened cheese.</title>
        <authorList>
            <consortium name="US DOE Joint Genome Institute (JGI-PGF)"/>
            <person name="Walter F."/>
            <person name="Albersmeier A."/>
            <person name="Kalinowski J."/>
            <person name="Ruckert C."/>
        </authorList>
    </citation>
    <scope>NUCLEOTIDE SEQUENCE</scope>
    <source>
        <strain evidence="1">KCTC 12710</strain>
    </source>
</reference>
<evidence type="ECO:0000313" key="2">
    <source>
        <dbReference type="Proteomes" id="UP000636004"/>
    </source>
</evidence>
<gene>
    <name evidence="1" type="ORF">GCM10007028_35270</name>
</gene>
<reference evidence="1" key="2">
    <citation type="submission" date="2020-09" db="EMBL/GenBank/DDBJ databases">
        <authorList>
            <person name="Sun Q."/>
            <person name="Kim S."/>
        </authorList>
    </citation>
    <scope>NUCLEOTIDE SEQUENCE</scope>
    <source>
        <strain evidence="1">KCTC 12710</strain>
    </source>
</reference>
<protein>
    <submittedName>
        <fullName evidence="1">Uncharacterized protein</fullName>
    </submittedName>
</protein>
<dbReference type="PANTHER" id="PTHR36932:SF1">
    <property type="entry name" value="CAPSULAR POLYSACCHARIDE BIOSYNTHESIS PROTEIN"/>
    <property type="match status" value="1"/>
</dbReference>
<name>A0A918RDJ1_9FLAO</name>
<dbReference type="InterPro" id="IPR042099">
    <property type="entry name" value="ANL_N_sf"/>
</dbReference>
<dbReference type="Proteomes" id="UP000636004">
    <property type="component" value="Unassembled WGS sequence"/>
</dbReference>
<dbReference type="InterPro" id="IPR053158">
    <property type="entry name" value="CapK_Type1_Caps_Biosynth"/>
</dbReference>
<organism evidence="1 2">
    <name type="scientific">Algibacter mikhailovii</name>
    <dbReference type="NCBI Taxonomy" id="425498"/>
    <lineage>
        <taxon>Bacteria</taxon>
        <taxon>Pseudomonadati</taxon>
        <taxon>Bacteroidota</taxon>
        <taxon>Flavobacteriia</taxon>
        <taxon>Flavobacteriales</taxon>
        <taxon>Flavobacteriaceae</taxon>
        <taxon>Algibacter</taxon>
    </lineage>
</organism>
<accession>A0A918RDJ1</accession>
<comment type="caution">
    <text evidence="1">The sequence shown here is derived from an EMBL/GenBank/DDBJ whole genome shotgun (WGS) entry which is preliminary data.</text>
</comment>
<evidence type="ECO:0000313" key="1">
    <source>
        <dbReference type="EMBL" id="GGZ93859.1"/>
    </source>
</evidence>
<dbReference type="EMBL" id="BMWZ01000013">
    <property type="protein sequence ID" value="GGZ93859.1"/>
    <property type="molecule type" value="Genomic_DNA"/>
</dbReference>
<sequence length="187" mass="21652">MSRYSSEEIGIVAHQTIDSQEHFIVNNASYYIELLKFDEDTPAEAGEHGRIVVTDLFNYSMPIIRYDTGDIAKMLKTDDGTLKFESIEGRRMDLIYDTQGNLISSFVVYTNFYPFYSLLNQYQFIQTAQKDYLVKLNIKHEFVHEKDLIISLKKEFGNDANIKIEYVDEIPPLASGKRKKVVNLWSA</sequence>
<dbReference type="RefSeq" id="WP_189362763.1">
    <property type="nucleotide sequence ID" value="NZ_BMWZ01000013.1"/>
</dbReference>
<dbReference type="Gene3D" id="3.40.50.12780">
    <property type="entry name" value="N-terminal domain of ligase-like"/>
    <property type="match status" value="1"/>
</dbReference>
<proteinExistence type="predicted"/>
<dbReference type="PANTHER" id="PTHR36932">
    <property type="entry name" value="CAPSULAR POLYSACCHARIDE BIOSYNTHESIS PROTEIN"/>
    <property type="match status" value="1"/>
</dbReference>
<keyword evidence="2" id="KW-1185">Reference proteome</keyword>